<gene>
    <name evidence="1" type="ORF">HTAM1171_LOCUS4590</name>
</gene>
<reference evidence="1" key="1">
    <citation type="submission" date="2021-01" db="EMBL/GenBank/DDBJ databases">
        <authorList>
            <person name="Corre E."/>
            <person name="Pelletier E."/>
            <person name="Niang G."/>
            <person name="Scheremetjew M."/>
            <person name="Finn R."/>
            <person name="Kale V."/>
            <person name="Holt S."/>
            <person name="Cochrane G."/>
            <person name="Meng A."/>
            <person name="Brown T."/>
            <person name="Cohen L."/>
        </authorList>
    </citation>
    <scope>NUCLEOTIDE SEQUENCE</scope>
    <source>
        <strain evidence="1">CCMP826</strain>
    </source>
</reference>
<protein>
    <submittedName>
        <fullName evidence="1">Uncharacterized protein</fullName>
    </submittedName>
</protein>
<name>A0A7S2HB85_9STRA</name>
<organism evidence="1">
    <name type="scientific">Helicotheca tamesis</name>
    <dbReference type="NCBI Taxonomy" id="374047"/>
    <lineage>
        <taxon>Eukaryota</taxon>
        <taxon>Sar</taxon>
        <taxon>Stramenopiles</taxon>
        <taxon>Ochrophyta</taxon>
        <taxon>Bacillariophyta</taxon>
        <taxon>Mediophyceae</taxon>
        <taxon>Lithodesmiophycidae</taxon>
        <taxon>Lithodesmiales</taxon>
        <taxon>Lithodesmiaceae</taxon>
        <taxon>Helicotheca</taxon>
    </lineage>
</organism>
<proteinExistence type="predicted"/>
<dbReference type="EMBL" id="HBGV01007548">
    <property type="protein sequence ID" value="CAD9485797.1"/>
    <property type="molecule type" value="Transcribed_RNA"/>
</dbReference>
<evidence type="ECO:0000313" key="1">
    <source>
        <dbReference type="EMBL" id="CAD9485797.1"/>
    </source>
</evidence>
<sequence length="222" mass="24725">MGTYRNESAQLRRVLVGLGWAVYGLILEFEDGTRESQVLSYDDEEDQTLDDESILIKDGAEWIDIDHGDYVVQVKGENFGQWAYLCTDLILVLASGREIGFKSPCCSKEVIDFCYDVEQPGLLRNIHFAGGECEGIDVIKTNLHLPITRSIAPALPEPERKQVEHILLASCRIDADRVSDESSAIGSDVWWNVLGMLRGYDLAPPTMEKDTSDCDSAICCES</sequence>
<accession>A0A7S2HB85</accession>
<dbReference type="AlphaFoldDB" id="A0A7S2HB85"/>